<evidence type="ECO:0000313" key="2">
    <source>
        <dbReference type="EMBL" id="SVB77444.1"/>
    </source>
</evidence>
<accession>A0A382GRK0</accession>
<dbReference type="PANTHER" id="PTHR43777:SF1">
    <property type="entry name" value="MOLYBDENUM COFACTOR CYTIDYLYLTRANSFERASE"/>
    <property type="match status" value="1"/>
</dbReference>
<proteinExistence type="predicted"/>
<dbReference type="Gene3D" id="3.90.550.10">
    <property type="entry name" value="Spore Coat Polysaccharide Biosynthesis Protein SpsA, Chain A"/>
    <property type="match status" value="1"/>
</dbReference>
<dbReference type="Pfam" id="PF12804">
    <property type="entry name" value="NTP_transf_3"/>
    <property type="match status" value="1"/>
</dbReference>
<dbReference type="InterPro" id="IPR029044">
    <property type="entry name" value="Nucleotide-diphossugar_trans"/>
</dbReference>
<reference evidence="2" key="1">
    <citation type="submission" date="2018-05" db="EMBL/GenBank/DDBJ databases">
        <authorList>
            <person name="Lanie J.A."/>
            <person name="Ng W.-L."/>
            <person name="Kazmierczak K.M."/>
            <person name="Andrzejewski T.M."/>
            <person name="Davidsen T.M."/>
            <person name="Wayne K.J."/>
            <person name="Tettelin H."/>
            <person name="Glass J.I."/>
            <person name="Rusch D."/>
            <person name="Podicherti R."/>
            <person name="Tsui H.-C.T."/>
            <person name="Winkler M.E."/>
        </authorList>
    </citation>
    <scope>NUCLEOTIDE SEQUENCE</scope>
</reference>
<gene>
    <name evidence="2" type="ORF">METZ01_LOCUS230298</name>
</gene>
<feature type="domain" description="MobA-like NTP transferase" evidence="1">
    <location>
        <begin position="17"/>
        <end position="174"/>
    </location>
</feature>
<evidence type="ECO:0000259" key="1">
    <source>
        <dbReference type="Pfam" id="PF12804"/>
    </source>
</evidence>
<dbReference type="SUPFAM" id="SSF53448">
    <property type="entry name" value="Nucleotide-diphospho-sugar transferases"/>
    <property type="match status" value="1"/>
</dbReference>
<name>A0A382GRK0_9ZZZZ</name>
<sequence length="202" mass="22129">VESTIENRPNRNDTVAAVILAAGLGERFEGDTHKLLAPFRGKPVLQWVIEATSEAGFDDIYLISGAVDFRKEERLDIFQYGVTIIENHSFEDGQATSLRSAIAVAEHDKHGAIVVGLGDMPLVPSSAWQAVAEAETQLGVATFAGNRRPPVKIDHELWPLIPISGDEGARSLLRLRPDLVNEIPCDGNPIDIDTRGDLERWN</sequence>
<organism evidence="2">
    <name type="scientific">marine metagenome</name>
    <dbReference type="NCBI Taxonomy" id="408172"/>
    <lineage>
        <taxon>unclassified sequences</taxon>
        <taxon>metagenomes</taxon>
        <taxon>ecological metagenomes</taxon>
    </lineage>
</organism>
<protein>
    <recommendedName>
        <fullName evidence="1">MobA-like NTP transferase domain-containing protein</fullName>
    </recommendedName>
</protein>
<dbReference type="CDD" id="cd04182">
    <property type="entry name" value="GT_2_like_f"/>
    <property type="match status" value="1"/>
</dbReference>
<dbReference type="PANTHER" id="PTHR43777">
    <property type="entry name" value="MOLYBDENUM COFACTOR CYTIDYLYLTRANSFERASE"/>
    <property type="match status" value="1"/>
</dbReference>
<dbReference type="InterPro" id="IPR025877">
    <property type="entry name" value="MobA-like_NTP_Trfase"/>
</dbReference>
<dbReference type="AlphaFoldDB" id="A0A382GRK0"/>
<dbReference type="GO" id="GO:0016779">
    <property type="term" value="F:nucleotidyltransferase activity"/>
    <property type="evidence" value="ECO:0007669"/>
    <property type="project" value="UniProtKB-ARBA"/>
</dbReference>
<dbReference type="EMBL" id="UINC01056887">
    <property type="protein sequence ID" value="SVB77444.1"/>
    <property type="molecule type" value="Genomic_DNA"/>
</dbReference>
<feature type="non-terminal residue" evidence="2">
    <location>
        <position position="1"/>
    </location>
</feature>